<comment type="caution">
    <text evidence="8">The sequence shown here is derived from an EMBL/GenBank/DDBJ whole genome shotgun (WGS) entry which is preliminary data.</text>
</comment>
<dbReference type="Pfam" id="PF00809">
    <property type="entry name" value="Pterin_bind"/>
    <property type="match status" value="1"/>
</dbReference>
<evidence type="ECO:0000313" key="8">
    <source>
        <dbReference type="EMBL" id="PKQ28273.1"/>
    </source>
</evidence>
<evidence type="ECO:0000313" key="9">
    <source>
        <dbReference type="Proteomes" id="UP000233654"/>
    </source>
</evidence>
<dbReference type="PROSITE" id="PS50972">
    <property type="entry name" value="PTERIN_BINDING"/>
    <property type="match status" value="1"/>
</dbReference>
<dbReference type="InterPro" id="IPR000489">
    <property type="entry name" value="Pterin-binding_dom"/>
</dbReference>
<dbReference type="EMBL" id="PHEX01000024">
    <property type="protein sequence ID" value="PKQ28273.1"/>
    <property type="molecule type" value="Genomic_DNA"/>
</dbReference>
<dbReference type="InterPro" id="IPR011005">
    <property type="entry name" value="Dihydropteroate_synth-like_sf"/>
</dbReference>
<dbReference type="GO" id="GO:0046653">
    <property type="term" value="P:tetrahydrofolate metabolic process"/>
    <property type="evidence" value="ECO:0007669"/>
    <property type="project" value="TreeGrafter"/>
</dbReference>
<evidence type="ECO:0000256" key="5">
    <source>
        <dbReference type="ARBA" id="ARBA00022723"/>
    </source>
</evidence>
<name>A0A2N3G6D9_9ACTN</name>
<dbReference type="GO" id="GO:0031419">
    <property type="term" value="F:cobalamin binding"/>
    <property type="evidence" value="ECO:0007669"/>
    <property type="project" value="UniProtKB-KW"/>
</dbReference>
<dbReference type="GO" id="GO:0032259">
    <property type="term" value="P:methylation"/>
    <property type="evidence" value="ECO:0007669"/>
    <property type="project" value="UniProtKB-KW"/>
</dbReference>
<keyword evidence="4" id="KW-0808">Transferase</keyword>
<evidence type="ECO:0000256" key="3">
    <source>
        <dbReference type="ARBA" id="ARBA00022628"/>
    </source>
</evidence>
<evidence type="ECO:0000256" key="1">
    <source>
        <dbReference type="ARBA" id="ARBA00010398"/>
    </source>
</evidence>
<gene>
    <name evidence="8" type="ORF">CVT63_03685</name>
</gene>
<dbReference type="PANTHER" id="PTHR45833:SF1">
    <property type="entry name" value="METHIONINE SYNTHASE"/>
    <property type="match status" value="1"/>
</dbReference>
<comment type="similarity">
    <text evidence="1">Belongs to the vitamin-B12 dependent methionine synthase family.</text>
</comment>
<accession>A0A2N3G6D9</accession>
<dbReference type="InterPro" id="IPR050554">
    <property type="entry name" value="Met_Synthase/Corrinoid"/>
</dbReference>
<dbReference type="Gene3D" id="3.20.20.20">
    <property type="entry name" value="Dihydropteroate synthase-like"/>
    <property type="match status" value="1"/>
</dbReference>
<organism evidence="8 9">
    <name type="scientific">Candidatus Anoxymicrobium japonicum</name>
    <dbReference type="NCBI Taxonomy" id="2013648"/>
    <lineage>
        <taxon>Bacteria</taxon>
        <taxon>Bacillati</taxon>
        <taxon>Actinomycetota</taxon>
        <taxon>Candidatus Geothermincolia</taxon>
        <taxon>Candidatus Geothermincolales</taxon>
        <taxon>Candidatus Anoxymicrobiaceae</taxon>
        <taxon>Candidatus Anoxymicrobium</taxon>
    </lineage>
</organism>
<dbReference type="GO" id="GO:0005829">
    <property type="term" value="C:cytosol"/>
    <property type="evidence" value="ECO:0007669"/>
    <property type="project" value="TreeGrafter"/>
</dbReference>
<keyword evidence="2" id="KW-0489">Methyltransferase</keyword>
<keyword evidence="6" id="KW-0170">Cobalt</keyword>
<dbReference type="GO" id="GO:0046872">
    <property type="term" value="F:metal ion binding"/>
    <property type="evidence" value="ECO:0007669"/>
    <property type="project" value="UniProtKB-KW"/>
</dbReference>
<evidence type="ECO:0000259" key="7">
    <source>
        <dbReference type="PROSITE" id="PS50972"/>
    </source>
</evidence>
<keyword evidence="3" id="KW-0846">Cobalamin</keyword>
<dbReference type="GO" id="GO:0008705">
    <property type="term" value="F:methionine synthase activity"/>
    <property type="evidence" value="ECO:0007669"/>
    <property type="project" value="TreeGrafter"/>
</dbReference>
<dbReference type="PANTHER" id="PTHR45833">
    <property type="entry name" value="METHIONINE SYNTHASE"/>
    <property type="match status" value="1"/>
</dbReference>
<protein>
    <recommendedName>
        <fullName evidence="7">Pterin-binding domain-containing protein</fullName>
    </recommendedName>
</protein>
<feature type="domain" description="Pterin-binding" evidence="7">
    <location>
        <begin position="10"/>
        <end position="259"/>
    </location>
</feature>
<proteinExistence type="inferred from homology"/>
<reference evidence="8 9" key="1">
    <citation type="journal article" date="2017" name="ISME J.">
        <title>Potential for microbial H2 and metal transformations associated with novel bacteria and archaea in deep terrestrial subsurface sediments.</title>
        <authorList>
            <person name="Hernsdorf A.W."/>
            <person name="Amano Y."/>
            <person name="Miyakawa K."/>
            <person name="Ise K."/>
            <person name="Suzuki Y."/>
            <person name="Anantharaman K."/>
            <person name="Probst A."/>
            <person name="Burstein D."/>
            <person name="Thomas B.C."/>
            <person name="Banfield J.F."/>
        </authorList>
    </citation>
    <scope>NUCLEOTIDE SEQUENCE [LARGE SCALE GENOMIC DNA]</scope>
    <source>
        <strain evidence="8">HGW-Actinobacteria-3</strain>
    </source>
</reference>
<dbReference type="AlphaFoldDB" id="A0A2N3G6D9"/>
<evidence type="ECO:0000256" key="6">
    <source>
        <dbReference type="ARBA" id="ARBA00023285"/>
    </source>
</evidence>
<evidence type="ECO:0000256" key="4">
    <source>
        <dbReference type="ARBA" id="ARBA00022679"/>
    </source>
</evidence>
<dbReference type="GO" id="GO:0050667">
    <property type="term" value="P:homocysteine metabolic process"/>
    <property type="evidence" value="ECO:0007669"/>
    <property type="project" value="TreeGrafter"/>
</dbReference>
<evidence type="ECO:0000256" key="2">
    <source>
        <dbReference type="ARBA" id="ARBA00022603"/>
    </source>
</evidence>
<sequence length="273" mass="28959">MSIAEKFGHTVIVGERINPTGRTALSSALSSGELEVIEKEAVEQAAAGCDFIDVNVGCAGVDEVDLLPRAARMAVEASDLPVCVDSSDPAALRAALDGAPEGWLVNSVIADRASIEAVAPAAAKAGAYLVGMAKDSSMIPETCVERMRLARVIVETCEEYGLHRDRLLIDFLTLPAGLGSPAKVTLECIERCHEELGCGTLLGASNVSYGMPSRSALNSAFISMSIDAGLDAALVNPLDEAVMLAIFSSDVMCGRDPRAARFMKRYRRRKRDN</sequence>
<dbReference type="Proteomes" id="UP000233654">
    <property type="component" value="Unassembled WGS sequence"/>
</dbReference>
<keyword evidence="5" id="KW-0479">Metal-binding</keyword>
<dbReference type="SUPFAM" id="SSF51717">
    <property type="entry name" value="Dihydropteroate synthetase-like"/>
    <property type="match status" value="1"/>
</dbReference>